<feature type="transmembrane region" description="Helical" evidence="1">
    <location>
        <begin position="27"/>
        <end position="47"/>
    </location>
</feature>
<comment type="caution">
    <text evidence="2">The sequence shown here is derived from an EMBL/GenBank/DDBJ whole genome shotgun (WGS) entry which is preliminary data.</text>
</comment>
<sequence length="61" mass="6567">MIVLAIGVGVSLLPGGKYDTGNWDGPTAWLIRYLVWAFALVVGVNVGSRHLRSSRRSLGGR</sequence>
<accession>A0A175RXP9</accession>
<keyword evidence="1" id="KW-0472">Membrane</keyword>
<evidence type="ECO:0000313" key="2">
    <source>
        <dbReference type="EMBL" id="KTR07754.1"/>
    </source>
</evidence>
<protein>
    <submittedName>
        <fullName evidence="2">Uncharacterized protein</fullName>
    </submittedName>
</protein>
<evidence type="ECO:0000256" key="1">
    <source>
        <dbReference type="SAM" id="Phobius"/>
    </source>
</evidence>
<proteinExistence type="predicted"/>
<name>A0A175RXP9_9MICO</name>
<gene>
    <name evidence="2" type="ORF">NS184_07245</name>
</gene>
<organism evidence="2 3">
    <name type="scientific">Curtobacterium luteum</name>
    <dbReference type="NCBI Taxonomy" id="33881"/>
    <lineage>
        <taxon>Bacteria</taxon>
        <taxon>Bacillati</taxon>
        <taxon>Actinomycetota</taxon>
        <taxon>Actinomycetes</taxon>
        <taxon>Micrococcales</taxon>
        <taxon>Microbacteriaceae</taxon>
        <taxon>Curtobacterium</taxon>
    </lineage>
</organism>
<keyword evidence="1" id="KW-0812">Transmembrane</keyword>
<dbReference type="EMBL" id="LDQC01000038">
    <property type="protein sequence ID" value="KTR07754.1"/>
    <property type="molecule type" value="Genomic_DNA"/>
</dbReference>
<keyword evidence="1" id="KW-1133">Transmembrane helix</keyword>
<dbReference type="AlphaFoldDB" id="A0A175RXP9"/>
<reference evidence="2 3" key="1">
    <citation type="journal article" date="2016" name="Front. Microbiol.">
        <title>Genomic Resource of Rice Seed Associated Bacteria.</title>
        <authorList>
            <person name="Midha S."/>
            <person name="Bansal K."/>
            <person name="Sharma S."/>
            <person name="Kumar N."/>
            <person name="Patil P.P."/>
            <person name="Chaudhry V."/>
            <person name="Patil P.B."/>
        </authorList>
    </citation>
    <scope>NUCLEOTIDE SEQUENCE [LARGE SCALE GENOMIC DNA]</scope>
    <source>
        <strain evidence="2 3">NS184</strain>
    </source>
</reference>
<evidence type="ECO:0000313" key="3">
    <source>
        <dbReference type="Proteomes" id="UP000078252"/>
    </source>
</evidence>
<dbReference type="PATRIC" id="fig|33881.3.peg.1753"/>
<dbReference type="Proteomes" id="UP000078252">
    <property type="component" value="Unassembled WGS sequence"/>
</dbReference>